<dbReference type="SUPFAM" id="SSF54373">
    <property type="entry name" value="FAD-linked reductases, C-terminal domain"/>
    <property type="match status" value="1"/>
</dbReference>
<comment type="subcellular location">
    <subcellularLocation>
        <location evidence="6">Cytoplasm</location>
    </subcellularLocation>
</comment>
<evidence type="ECO:0000313" key="8">
    <source>
        <dbReference type="EMBL" id="ABF39700.1"/>
    </source>
</evidence>
<dbReference type="SUPFAM" id="SSF51905">
    <property type="entry name" value="FAD/NAD(P)-binding domain"/>
    <property type="match status" value="1"/>
</dbReference>
<dbReference type="KEGG" id="aba:Acid345_0695"/>
<dbReference type="AlphaFoldDB" id="Q1ITV0"/>
<organism evidence="8 9">
    <name type="scientific">Koribacter versatilis (strain Ellin345)</name>
    <dbReference type="NCBI Taxonomy" id="204669"/>
    <lineage>
        <taxon>Bacteria</taxon>
        <taxon>Pseudomonadati</taxon>
        <taxon>Acidobacteriota</taxon>
        <taxon>Terriglobia</taxon>
        <taxon>Terriglobales</taxon>
        <taxon>Candidatus Korobacteraceae</taxon>
        <taxon>Candidatus Korobacter</taxon>
    </lineage>
</organism>
<dbReference type="NCBIfam" id="TIGR00562">
    <property type="entry name" value="proto_IX_ox"/>
    <property type="match status" value="1"/>
</dbReference>
<evidence type="ECO:0000256" key="2">
    <source>
        <dbReference type="ARBA" id="ARBA00022630"/>
    </source>
</evidence>
<evidence type="ECO:0000256" key="4">
    <source>
        <dbReference type="ARBA" id="ARBA00023002"/>
    </source>
</evidence>
<feature type="domain" description="Amine oxidase" evidence="7">
    <location>
        <begin position="10"/>
        <end position="487"/>
    </location>
</feature>
<proteinExistence type="inferred from homology"/>
<keyword evidence="3 6" id="KW-0274">FAD</keyword>
<sequence length="491" mass="53202">MRIAIIGGGISGLSAAYTLEKERAKGADVEYTLFESSNRLGGACYSEIVDGCVIEAGPDSFVSEKPWAAALCRELGIGDQLIGSNDNDRKTWIVNKGKLISLPDGLMFLVPTKILPTAFSPLFSWSTKLRMARELMHPPRPMNGDETVAAFVERHFGREMVDRLADPMLSGIYGGDTDQLSVRATLARFVEMEAKYGSLSRAMLVANKKMKAAMAGKPKPPLFTSLRNGMQQMVDAVLAKLPSECLTLNTAVESIEKRDGKYYLTLSSAQGFVSGQRFSAAETAPMENGALAPANAEIFDAIILATPANIAGRLLANIDNHLSEDLAAIPYSSSATVILAYDMADLKSLPGGHGFLVPRTEGRRMRACTFVHNKFPHRAPPDKGVLRCFMGGANDAAILQSSDEEITAIVQRELREIVHLEAQPKLVRVYRWRGAMAQYPLSHLDRVDRIEKAIAAIPGLAVAGNAFRGIGVPDCVRTGTVAAQSVLDHRK</sequence>
<dbReference type="EC" id="1.3.3.15" evidence="6"/>
<dbReference type="InterPro" id="IPR036188">
    <property type="entry name" value="FAD/NAD-bd_sf"/>
</dbReference>
<dbReference type="InterPro" id="IPR050464">
    <property type="entry name" value="Zeta_carotene_desat/Oxidored"/>
</dbReference>
<protein>
    <recommendedName>
        <fullName evidence="6">Coproporphyrinogen III oxidase</fullName>
        <ecNumber evidence="6">1.3.3.15</ecNumber>
    </recommendedName>
</protein>
<keyword evidence="6" id="KW-0963">Cytoplasm</keyword>
<dbReference type="eggNOG" id="COG1232">
    <property type="taxonomic scope" value="Bacteria"/>
</dbReference>
<dbReference type="EMBL" id="CP000360">
    <property type="protein sequence ID" value="ABF39700.1"/>
    <property type="molecule type" value="Genomic_DNA"/>
</dbReference>
<accession>Q1ITV0</accession>
<dbReference type="Gene3D" id="3.90.660.20">
    <property type="entry name" value="Protoporphyrinogen oxidase, mitochondrial, domain 2"/>
    <property type="match status" value="1"/>
</dbReference>
<comment type="pathway">
    <text evidence="6">Porphyrin-containing compound metabolism; protoheme biosynthesis.</text>
</comment>
<dbReference type="PANTHER" id="PTHR42923:SF3">
    <property type="entry name" value="PROTOPORPHYRINOGEN OXIDASE"/>
    <property type="match status" value="1"/>
</dbReference>
<keyword evidence="5 6" id="KW-0350">Heme biosynthesis</keyword>
<evidence type="ECO:0000259" key="7">
    <source>
        <dbReference type="Pfam" id="PF01593"/>
    </source>
</evidence>
<dbReference type="Gene3D" id="1.10.3110.10">
    <property type="entry name" value="protoporphyrinogen ix oxidase, domain 3"/>
    <property type="match status" value="1"/>
</dbReference>
<dbReference type="GO" id="GO:0006783">
    <property type="term" value="P:heme biosynthetic process"/>
    <property type="evidence" value="ECO:0007669"/>
    <property type="project" value="UniProtKB-UniRule"/>
</dbReference>
<dbReference type="EnsemblBacteria" id="ABF39700">
    <property type="protein sequence ID" value="ABF39700"/>
    <property type="gene ID" value="Acid345_0695"/>
</dbReference>
<name>Q1ITV0_KORVE</name>
<comment type="catalytic activity">
    <reaction evidence="6">
        <text>coproporphyrinogen III + 3 O2 = coproporphyrin III + 3 H2O2</text>
        <dbReference type="Rhea" id="RHEA:43436"/>
        <dbReference type="ChEBI" id="CHEBI:15379"/>
        <dbReference type="ChEBI" id="CHEBI:16240"/>
        <dbReference type="ChEBI" id="CHEBI:57309"/>
        <dbReference type="ChEBI" id="CHEBI:131725"/>
        <dbReference type="EC" id="1.3.3.15"/>
    </reaction>
</comment>
<dbReference type="PANTHER" id="PTHR42923">
    <property type="entry name" value="PROTOPORPHYRINOGEN OXIDASE"/>
    <property type="match status" value="1"/>
</dbReference>
<dbReference type="STRING" id="204669.Acid345_0695"/>
<keyword evidence="2 6" id="KW-0285">Flavoprotein</keyword>
<dbReference type="Proteomes" id="UP000002432">
    <property type="component" value="Chromosome"/>
</dbReference>
<dbReference type="RefSeq" id="WP_011521502.1">
    <property type="nucleotide sequence ID" value="NC_008009.1"/>
</dbReference>
<dbReference type="GO" id="GO:0005737">
    <property type="term" value="C:cytoplasm"/>
    <property type="evidence" value="ECO:0007669"/>
    <property type="project" value="UniProtKB-SubCell"/>
</dbReference>
<evidence type="ECO:0000313" key="9">
    <source>
        <dbReference type="Proteomes" id="UP000002432"/>
    </source>
</evidence>
<evidence type="ECO:0000256" key="1">
    <source>
        <dbReference type="ARBA" id="ARBA00001974"/>
    </source>
</evidence>
<dbReference type="GO" id="GO:0004729">
    <property type="term" value="F:oxygen-dependent protoporphyrinogen oxidase activity"/>
    <property type="evidence" value="ECO:0007669"/>
    <property type="project" value="UniProtKB-UniRule"/>
</dbReference>
<keyword evidence="4 6" id="KW-0560">Oxidoreductase</keyword>
<reference evidence="8 9" key="1">
    <citation type="journal article" date="2009" name="Appl. Environ. Microbiol.">
        <title>Three genomes from the phylum Acidobacteria provide insight into the lifestyles of these microorganisms in soils.</title>
        <authorList>
            <person name="Ward N.L."/>
            <person name="Challacombe J.F."/>
            <person name="Janssen P.H."/>
            <person name="Henrissat B."/>
            <person name="Coutinho P.M."/>
            <person name="Wu M."/>
            <person name="Xie G."/>
            <person name="Haft D.H."/>
            <person name="Sait M."/>
            <person name="Badger J."/>
            <person name="Barabote R.D."/>
            <person name="Bradley B."/>
            <person name="Brettin T.S."/>
            <person name="Brinkac L.M."/>
            <person name="Bruce D."/>
            <person name="Creasy T."/>
            <person name="Daugherty S.C."/>
            <person name="Davidsen T.M."/>
            <person name="DeBoy R.T."/>
            <person name="Detter J.C."/>
            <person name="Dodson R.J."/>
            <person name="Durkin A.S."/>
            <person name="Ganapathy A."/>
            <person name="Gwinn-Giglio M."/>
            <person name="Han C.S."/>
            <person name="Khouri H."/>
            <person name="Kiss H."/>
            <person name="Kothari S.P."/>
            <person name="Madupu R."/>
            <person name="Nelson K.E."/>
            <person name="Nelson W.C."/>
            <person name="Paulsen I."/>
            <person name="Penn K."/>
            <person name="Ren Q."/>
            <person name="Rosovitz M.J."/>
            <person name="Selengut J.D."/>
            <person name="Shrivastava S."/>
            <person name="Sullivan S.A."/>
            <person name="Tapia R."/>
            <person name="Thompson L.S."/>
            <person name="Watkins K.L."/>
            <person name="Yang Q."/>
            <person name="Yu C."/>
            <person name="Zafar N."/>
            <person name="Zhou L."/>
            <person name="Kuske C.R."/>
        </authorList>
    </citation>
    <scope>NUCLEOTIDE SEQUENCE [LARGE SCALE GENOMIC DNA]</scope>
    <source>
        <strain evidence="8 9">Ellin345</strain>
    </source>
</reference>
<dbReference type="OrthoDB" id="9805195at2"/>
<evidence type="ECO:0000256" key="6">
    <source>
        <dbReference type="RuleBase" id="RU364052"/>
    </source>
</evidence>
<comment type="similarity">
    <text evidence="6">Belongs to the protoporphyrinogen/coproporphyrinogen oxidase family. Coproporphyrinogen III oxidase subfamily.</text>
</comment>
<dbReference type="InterPro" id="IPR002937">
    <property type="entry name" value="Amino_oxidase"/>
</dbReference>
<comment type="function">
    <text evidence="6">Involved in coproporphyrin-dependent heme b biosynthesis. Catalyzes the oxidation of coproporphyrinogen III to coproporphyrin III.</text>
</comment>
<dbReference type="UniPathway" id="UPA00252"/>
<evidence type="ECO:0000256" key="3">
    <source>
        <dbReference type="ARBA" id="ARBA00022827"/>
    </source>
</evidence>
<dbReference type="Gene3D" id="3.50.50.60">
    <property type="entry name" value="FAD/NAD(P)-binding domain"/>
    <property type="match status" value="1"/>
</dbReference>
<evidence type="ECO:0000256" key="5">
    <source>
        <dbReference type="ARBA" id="ARBA00023133"/>
    </source>
</evidence>
<dbReference type="Pfam" id="PF01593">
    <property type="entry name" value="Amino_oxidase"/>
    <property type="match status" value="1"/>
</dbReference>
<keyword evidence="9" id="KW-1185">Reference proteome</keyword>
<gene>
    <name evidence="8" type="ordered locus">Acid345_0695</name>
</gene>
<comment type="cofactor">
    <cofactor evidence="1 6">
        <name>FAD</name>
        <dbReference type="ChEBI" id="CHEBI:57692"/>
    </cofactor>
</comment>
<dbReference type="InterPro" id="IPR004572">
    <property type="entry name" value="Protoporphyrinogen_oxidase"/>
</dbReference>
<dbReference type="HOGENOM" id="CLU_009629_3_0_0"/>